<dbReference type="SUPFAM" id="SSF47413">
    <property type="entry name" value="lambda repressor-like DNA-binding domains"/>
    <property type="match status" value="1"/>
</dbReference>
<dbReference type="InterPro" id="IPR001387">
    <property type="entry name" value="Cro/C1-type_HTH"/>
</dbReference>
<accession>A0A9X2GYX0</accession>
<dbReference type="RefSeq" id="WP_253756679.1">
    <property type="nucleotide sequence ID" value="NZ_BAABKA010000012.1"/>
</dbReference>
<dbReference type="Pfam" id="PF13560">
    <property type="entry name" value="HTH_31"/>
    <property type="match status" value="1"/>
</dbReference>
<protein>
    <submittedName>
        <fullName evidence="2">Transcriptional regulator with XRE-family HTH domain</fullName>
    </submittedName>
</protein>
<comment type="caution">
    <text evidence="2">The sequence shown here is derived from an EMBL/GenBank/DDBJ whole genome shotgun (WGS) entry which is preliminary data.</text>
</comment>
<dbReference type="Gene3D" id="1.10.260.40">
    <property type="entry name" value="lambda repressor-like DNA-binding domains"/>
    <property type="match status" value="1"/>
</dbReference>
<feature type="domain" description="HTH cro/C1-type" evidence="1">
    <location>
        <begin position="19"/>
        <end position="72"/>
    </location>
</feature>
<sequence>MDAQRISPLLRQRRLGRILRDLRTREQITLAQTGRYLGWSTAKVGRIEAGQTRPSPADVAASLELFGASDEVRRTCMALAAQAAARPWWAPFRSVLGEYVSLETEAELVRSWQPQLVEGLLQTEAYARALILASLPEATDAEVDLRIRARMARQRLLAGGDPLVLSVVLAEDALRVPVGGALVMAAQMAHLAEVAQWPNVTLRVLPRRVGAHPGMSGAFVLLSLPQDPVSVFVEGAPQEIVTDEVALVRGYERRFHCLSASALTAEDSLEILGQITRELERDAD</sequence>
<reference evidence="2" key="1">
    <citation type="submission" date="2022-06" db="EMBL/GenBank/DDBJ databases">
        <title>Sequencing the genomes of 1000 actinobacteria strains.</title>
        <authorList>
            <person name="Klenk H.-P."/>
        </authorList>
    </citation>
    <scope>NUCLEOTIDE SEQUENCE</scope>
    <source>
        <strain evidence="2">DSM 46694</strain>
    </source>
</reference>
<gene>
    <name evidence="2" type="ORF">HD597_011341</name>
</gene>
<dbReference type="InterPro" id="IPR010982">
    <property type="entry name" value="Lambda_DNA-bd_dom_sf"/>
</dbReference>
<organism evidence="2 3">
    <name type="scientific">Nonomuraea thailandensis</name>
    <dbReference type="NCBI Taxonomy" id="1188745"/>
    <lineage>
        <taxon>Bacteria</taxon>
        <taxon>Bacillati</taxon>
        <taxon>Actinomycetota</taxon>
        <taxon>Actinomycetes</taxon>
        <taxon>Streptosporangiales</taxon>
        <taxon>Streptosporangiaceae</taxon>
        <taxon>Nonomuraea</taxon>
    </lineage>
</organism>
<dbReference type="SMART" id="SM00530">
    <property type="entry name" value="HTH_XRE"/>
    <property type="match status" value="1"/>
</dbReference>
<keyword evidence="3" id="KW-1185">Reference proteome</keyword>
<dbReference type="InterPro" id="IPR043917">
    <property type="entry name" value="DUF5753"/>
</dbReference>
<dbReference type="Proteomes" id="UP001139648">
    <property type="component" value="Unassembled WGS sequence"/>
</dbReference>
<dbReference type="PROSITE" id="PS50943">
    <property type="entry name" value="HTH_CROC1"/>
    <property type="match status" value="1"/>
</dbReference>
<dbReference type="AlphaFoldDB" id="A0A9X2GYX0"/>
<proteinExistence type="predicted"/>
<evidence type="ECO:0000313" key="2">
    <source>
        <dbReference type="EMBL" id="MCP2364321.1"/>
    </source>
</evidence>
<dbReference type="EMBL" id="JAMZEB010000002">
    <property type="protein sequence ID" value="MCP2364321.1"/>
    <property type="molecule type" value="Genomic_DNA"/>
</dbReference>
<evidence type="ECO:0000259" key="1">
    <source>
        <dbReference type="PROSITE" id="PS50943"/>
    </source>
</evidence>
<evidence type="ECO:0000313" key="3">
    <source>
        <dbReference type="Proteomes" id="UP001139648"/>
    </source>
</evidence>
<dbReference type="CDD" id="cd00093">
    <property type="entry name" value="HTH_XRE"/>
    <property type="match status" value="1"/>
</dbReference>
<dbReference type="Pfam" id="PF19054">
    <property type="entry name" value="DUF5753"/>
    <property type="match status" value="1"/>
</dbReference>
<dbReference type="GO" id="GO:0003677">
    <property type="term" value="F:DNA binding"/>
    <property type="evidence" value="ECO:0007669"/>
    <property type="project" value="InterPro"/>
</dbReference>
<name>A0A9X2GYX0_9ACTN</name>